<dbReference type="SMART" id="SM00014">
    <property type="entry name" value="acidPPc"/>
    <property type="match status" value="1"/>
</dbReference>
<dbReference type="InterPro" id="IPR013425">
    <property type="entry name" value="Autotrns_rpt"/>
</dbReference>
<evidence type="ECO:0000256" key="2">
    <source>
        <dbReference type="SAM" id="SignalP"/>
    </source>
</evidence>
<proteinExistence type="predicted"/>
<dbReference type="Pfam" id="PF01569">
    <property type="entry name" value="PAP2"/>
    <property type="match status" value="1"/>
</dbReference>
<dbReference type="SUPFAM" id="SSF51126">
    <property type="entry name" value="Pectin lyase-like"/>
    <property type="match status" value="1"/>
</dbReference>
<dbReference type="CDD" id="cd03397">
    <property type="entry name" value="PAP2_acid_phosphatase"/>
    <property type="match status" value="1"/>
</dbReference>
<gene>
    <name evidence="4" type="ORF">Q2T52_16685</name>
</gene>
<reference evidence="4" key="2">
    <citation type="submission" date="2023-07" db="EMBL/GenBank/DDBJ databases">
        <authorList>
            <person name="Sun H."/>
        </authorList>
    </citation>
    <scope>NUCLEOTIDE SEQUENCE</scope>
    <source>
        <strain evidence="4">05753</strain>
    </source>
</reference>
<dbReference type="Gene3D" id="1.20.144.10">
    <property type="entry name" value="Phosphatidic acid phosphatase type 2/haloperoxidase"/>
    <property type="match status" value="1"/>
</dbReference>
<evidence type="ECO:0000259" key="3">
    <source>
        <dbReference type="SMART" id="SM00014"/>
    </source>
</evidence>
<dbReference type="Proteomes" id="UP001169006">
    <property type="component" value="Unassembled WGS sequence"/>
</dbReference>
<protein>
    <submittedName>
        <fullName evidence="4">Phosphatase PAP2 family protein</fullName>
    </submittedName>
</protein>
<organism evidence="4 5">
    <name type="scientific">Rhizobium oryzicola</name>
    <dbReference type="NCBI Taxonomy" id="1232668"/>
    <lineage>
        <taxon>Bacteria</taxon>
        <taxon>Pseudomonadati</taxon>
        <taxon>Pseudomonadota</taxon>
        <taxon>Alphaproteobacteria</taxon>
        <taxon>Hyphomicrobiales</taxon>
        <taxon>Rhizobiaceae</taxon>
        <taxon>Rhizobium/Agrobacterium group</taxon>
        <taxon>Rhizobium</taxon>
    </lineage>
</organism>
<name>A0ABT8SZ25_9HYPH</name>
<keyword evidence="5" id="KW-1185">Reference proteome</keyword>
<dbReference type="NCBIfam" id="TIGR02601">
    <property type="entry name" value="autotrns_rpt"/>
    <property type="match status" value="1"/>
</dbReference>
<feature type="domain" description="Phosphatidic acid phosphatase type 2/haloperoxidase" evidence="3">
    <location>
        <begin position="213"/>
        <end position="331"/>
    </location>
</feature>
<evidence type="ECO:0000313" key="5">
    <source>
        <dbReference type="Proteomes" id="UP001169006"/>
    </source>
</evidence>
<dbReference type="InterPro" id="IPR000326">
    <property type="entry name" value="PAP2/HPO"/>
</dbReference>
<feature type="signal peptide" evidence="2">
    <location>
        <begin position="1"/>
        <end position="24"/>
    </location>
</feature>
<accession>A0ABT8SZ25</accession>
<comment type="caution">
    <text evidence="4">The sequence shown here is derived from an EMBL/GenBank/DDBJ whole genome shotgun (WGS) entry which is preliminary data.</text>
</comment>
<dbReference type="InterPro" id="IPR036938">
    <property type="entry name" value="PAP2/HPO_sf"/>
</dbReference>
<sequence length="637" mass="67486">MIFRSSTALYTVILVASLQAPAFADTLVLPPAPAGLGKVDTAPAPTGVVAYVDAGGTNQRGDACLATLEANAGVRLLSGFLDLWTPRSAFVDADQDAPAKDNCPAVVKSDWDGIPGSATDGKKKLPEVHDANIAYSVKVTRAQTPELDREAYLDDRRGKNVSIVDGLGPLADVWRKGARQTTTITDMPADAVKVKYDDKGNNRGVGSKENPDLGKAVDLFDAGSDNGSTEPAKRYYKYARPYRASADVRVVPQLEPAKSDKPASDGGFPSGHTAEGWRDALVMAYLVPQRYQEMVTRAALMGENRIRAGMHQTFDVLGGRVQALAVVAYNLNREKYAGLKVEAFGQAQSYLSKETANGDLNKLFVLAHASDKTKDRFADWKENKAFFEPRMTYGHRQIGKTDVAPVVPKGAEVLLETRLPYLSAEQRRVVLKTTEIASGYPIISDAEGWGRLNLFDAADGYGAFDGDVAVSMDASKGGFNAADTWKNDIEGAGKLTKQGSGSLALSGTNSFSGGVVVENGALVAQSDTAFGKGDVYLAGGKAVVEAKSLAIGGNLTVRKNAGLQLSLNGGVSVAKSVAIEGGKLVLTLADGQKPKAGDEIKLIQAGTFNGKFDEIVLEGFKLTPVYGQNGLSVRIEG</sequence>
<dbReference type="Pfam" id="PF12951">
    <property type="entry name" value="PATR"/>
    <property type="match status" value="1"/>
</dbReference>
<feature type="chain" id="PRO_5047532131" evidence="2">
    <location>
        <begin position="25"/>
        <end position="637"/>
    </location>
</feature>
<dbReference type="RefSeq" id="WP_302077923.1">
    <property type="nucleotide sequence ID" value="NZ_JAUKWQ010000005.1"/>
</dbReference>
<keyword evidence="1 2" id="KW-0732">Signal</keyword>
<dbReference type="SUPFAM" id="SSF48317">
    <property type="entry name" value="Acid phosphatase/Vanadium-dependent haloperoxidase"/>
    <property type="match status" value="1"/>
</dbReference>
<dbReference type="InterPro" id="IPR001011">
    <property type="entry name" value="Acid_Pase_classA_bac"/>
</dbReference>
<dbReference type="EMBL" id="JAUKWQ010000005">
    <property type="protein sequence ID" value="MDO1583725.1"/>
    <property type="molecule type" value="Genomic_DNA"/>
</dbReference>
<evidence type="ECO:0000313" key="4">
    <source>
        <dbReference type="EMBL" id="MDO1583725.1"/>
    </source>
</evidence>
<reference evidence="4" key="1">
    <citation type="journal article" date="2015" name="Int. J. Syst. Evol. Microbiol.">
        <title>Rhizobium oryzicola sp. nov., potential plant-growth-promoting endophytic bacteria isolated from rice roots.</title>
        <authorList>
            <person name="Zhang X.X."/>
            <person name="Gao J.S."/>
            <person name="Cao Y.H."/>
            <person name="Sheirdil R.A."/>
            <person name="Wang X.C."/>
            <person name="Zhang L."/>
        </authorList>
    </citation>
    <scope>NUCLEOTIDE SEQUENCE</scope>
    <source>
        <strain evidence="4">05753</strain>
    </source>
</reference>
<dbReference type="InterPro" id="IPR011050">
    <property type="entry name" value="Pectin_lyase_fold/virulence"/>
</dbReference>
<evidence type="ECO:0000256" key="1">
    <source>
        <dbReference type="ARBA" id="ARBA00022729"/>
    </source>
</evidence>